<comment type="caution">
    <text evidence="1">The sequence shown here is derived from an EMBL/GenBank/DDBJ whole genome shotgun (WGS) entry which is preliminary data.</text>
</comment>
<gene>
    <name evidence="1" type="ORF">O3W52_00055</name>
</gene>
<evidence type="ECO:0000313" key="2">
    <source>
        <dbReference type="Proteomes" id="UP001079430"/>
    </source>
</evidence>
<protein>
    <submittedName>
        <fullName evidence="1">Uncharacterized protein</fullName>
    </submittedName>
</protein>
<dbReference type="EMBL" id="JAPVOI010000002">
    <property type="protein sequence ID" value="MCZ4088586.1"/>
    <property type="molecule type" value="Genomic_DNA"/>
</dbReference>
<dbReference type="Proteomes" id="UP001079430">
    <property type="component" value="Unassembled WGS sequence"/>
</dbReference>
<dbReference type="RefSeq" id="WP_269274497.1">
    <property type="nucleotide sequence ID" value="NZ_JAPVOI010000002.1"/>
</dbReference>
<accession>A0ABT4K9K9</accession>
<sequence>MDAEAIANGTVAAALSGNVTFQAGCIRVWRLAFAFRRTSSLDDWTILSDPSERHRRAFQGMDSPSAFEIYSLPMREIDAILRVLEARIWTSLP</sequence>
<reference evidence="1" key="1">
    <citation type="submission" date="2022-10" db="EMBL/GenBank/DDBJ databases">
        <title>Whole genome sequencing of three plant growth promoting bacteria isolated from Vachellia tortilis subsp. raddiana in Morocco.</title>
        <authorList>
            <person name="Hnini M."/>
            <person name="Zouagui R."/>
            <person name="Zouagui H."/>
            <person name="Chemao Elfihri M.-W."/>
            <person name="Ibrahimi A."/>
            <person name="Sbabou L."/>
            <person name="Aurag J."/>
        </authorList>
    </citation>
    <scope>NUCLEOTIDE SEQUENCE</scope>
    <source>
        <strain evidence="1">LMR678</strain>
    </source>
</reference>
<proteinExistence type="predicted"/>
<organism evidence="1 2">
    <name type="scientific">Sinorhizobium psoraleae</name>
    <dbReference type="NCBI Taxonomy" id="520838"/>
    <lineage>
        <taxon>Bacteria</taxon>
        <taxon>Pseudomonadati</taxon>
        <taxon>Pseudomonadota</taxon>
        <taxon>Alphaproteobacteria</taxon>
        <taxon>Hyphomicrobiales</taxon>
        <taxon>Rhizobiaceae</taxon>
        <taxon>Sinorhizobium/Ensifer group</taxon>
        <taxon>Sinorhizobium</taxon>
    </lineage>
</organism>
<evidence type="ECO:0000313" key="1">
    <source>
        <dbReference type="EMBL" id="MCZ4088586.1"/>
    </source>
</evidence>
<name>A0ABT4K9K9_9HYPH</name>
<keyword evidence="2" id="KW-1185">Reference proteome</keyword>